<reference evidence="1 2" key="1">
    <citation type="submission" date="2020-10" db="EMBL/GenBank/DDBJ databases">
        <title>Novel species in genus Corynebacterium.</title>
        <authorList>
            <person name="Zhang G."/>
        </authorList>
    </citation>
    <scope>NUCLEOTIDE SEQUENCE [LARGE SCALE GENOMIC DNA]</scope>
    <source>
        <strain evidence="1 2">DSM 45110</strain>
    </source>
</reference>
<dbReference type="EMBL" id="JADKMY010000001">
    <property type="protein sequence ID" value="MBF4553208.1"/>
    <property type="molecule type" value="Genomic_DNA"/>
</dbReference>
<proteinExistence type="predicted"/>
<sequence>MQSQHLSCVINTSPNAAYEFIADPANLPAWAAGLAKSEVRVDGEDLLMDSPMGPVRVKFVPYNPQLVADHEVTLPTGTVVYNPLRVLAHPEGCEVVFTIRQLNLTDEEFARDCEMVTQDLATLKEILEH</sequence>
<dbReference type="InterPro" id="IPR019587">
    <property type="entry name" value="Polyketide_cyclase/dehydratase"/>
</dbReference>
<dbReference type="InterPro" id="IPR023393">
    <property type="entry name" value="START-like_dom_sf"/>
</dbReference>
<dbReference type="Pfam" id="PF10604">
    <property type="entry name" value="Polyketide_cyc2"/>
    <property type="match status" value="1"/>
</dbReference>
<dbReference type="Gene3D" id="3.30.530.20">
    <property type="match status" value="1"/>
</dbReference>
<accession>A0ABR9ZJN0</accession>
<evidence type="ECO:0000313" key="2">
    <source>
        <dbReference type="Proteomes" id="UP000635902"/>
    </source>
</evidence>
<dbReference type="Proteomes" id="UP000635902">
    <property type="component" value="Unassembled WGS sequence"/>
</dbReference>
<protein>
    <submittedName>
        <fullName evidence="1">SRPBCC family protein</fullName>
    </submittedName>
</protein>
<dbReference type="SUPFAM" id="SSF55961">
    <property type="entry name" value="Bet v1-like"/>
    <property type="match status" value="1"/>
</dbReference>
<organism evidence="1 2">
    <name type="scientific">Corynebacterium suicordis DSM 45110</name>
    <dbReference type="NCBI Taxonomy" id="1121369"/>
    <lineage>
        <taxon>Bacteria</taxon>
        <taxon>Bacillati</taxon>
        <taxon>Actinomycetota</taxon>
        <taxon>Actinomycetes</taxon>
        <taxon>Mycobacteriales</taxon>
        <taxon>Corynebacteriaceae</taxon>
        <taxon>Corynebacterium</taxon>
    </lineage>
</organism>
<gene>
    <name evidence="1" type="ORF">IRY30_03810</name>
</gene>
<evidence type="ECO:0000313" key="1">
    <source>
        <dbReference type="EMBL" id="MBF4553208.1"/>
    </source>
</evidence>
<dbReference type="CDD" id="cd07812">
    <property type="entry name" value="SRPBCC"/>
    <property type="match status" value="1"/>
</dbReference>
<comment type="caution">
    <text evidence="1">The sequence shown here is derived from an EMBL/GenBank/DDBJ whole genome shotgun (WGS) entry which is preliminary data.</text>
</comment>
<dbReference type="RefSeq" id="WP_194556038.1">
    <property type="nucleotide sequence ID" value="NZ_JADKMY010000001.1"/>
</dbReference>
<keyword evidence="2" id="KW-1185">Reference proteome</keyword>
<name>A0ABR9ZJN0_9CORY</name>